<feature type="transmembrane region" description="Helical" evidence="1">
    <location>
        <begin position="20"/>
        <end position="41"/>
    </location>
</feature>
<evidence type="ECO:0000256" key="1">
    <source>
        <dbReference type="SAM" id="Phobius"/>
    </source>
</evidence>
<keyword evidence="1" id="KW-0812">Transmembrane</keyword>
<proteinExistence type="predicted"/>
<evidence type="ECO:0000313" key="2">
    <source>
        <dbReference type="EMBL" id="SCW71907.1"/>
    </source>
</evidence>
<comment type="caution">
    <text evidence="2">The sequence shown here is derived from an EMBL/GenBank/DDBJ whole genome shotgun (WGS) entry which is preliminary data.</text>
</comment>
<keyword evidence="1" id="KW-1133">Transmembrane helix</keyword>
<accession>A0AB37ZA58</accession>
<dbReference type="AlphaFoldDB" id="A0AB37ZA58"/>
<sequence length="42" mass="4362">MSDANKQAGNSALGRALQPMIWFLLVASTLAGATSLAMELVI</sequence>
<protein>
    <submittedName>
        <fullName evidence="2">Uncharacterized protein</fullName>
    </submittedName>
</protein>
<keyword evidence="1" id="KW-0472">Membrane</keyword>
<dbReference type="EMBL" id="FMTL01000002">
    <property type="protein sequence ID" value="SCW71907.1"/>
    <property type="molecule type" value="Genomic_DNA"/>
</dbReference>
<name>A0AB37ZA58_9PSED</name>
<evidence type="ECO:0000313" key="3">
    <source>
        <dbReference type="Proteomes" id="UP000242418"/>
    </source>
</evidence>
<dbReference type="Proteomes" id="UP000242418">
    <property type="component" value="Unassembled WGS sequence"/>
</dbReference>
<organism evidence="2 3">
    <name type="scientific">Pseudomonas peli</name>
    <dbReference type="NCBI Taxonomy" id="592361"/>
    <lineage>
        <taxon>Bacteria</taxon>
        <taxon>Pseudomonadati</taxon>
        <taxon>Pseudomonadota</taxon>
        <taxon>Gammaproteobacteria</taxon>
        <taxon>Pseudomonadales</taxon>
        <taxon>Pseudomonadaceae</taxon>
        <taxon>Pseudomonas</taxon>
    </lineage>
</organism>
<gene>
    <name evidence="2" type="ORF">SAMN05216370_3111</name>
</gene>
<reference evidence="2 3" key="1">
    <citation type="submission" date="2016-10" db="EMBL/GenBank/DDBJ databases">
        <authorList>
            <person name="Varghese N."/>
            <person name="Submissions S."/>
        </authorList>
    </citation>
    <scope>NUCLEOTIDE SEQUENCE [LARGE SCALE GENOMIC DNA]</scope>
    <source>
        <strain evidence="2 3">DSM 17833</strain>
    </source>
</reference>
<keyword evidence="3" id="KW-1185">Reference proteome</keyword>